<dbReference type="PANTHER" id="PTHR42802">
    <property type="entry name" value="MONOOXYGENASE"/>
    <property type="match status" value="1"/>
</dbReference>
<dbReference type="PANTHER" id="PTHR42802:SF1">
    <property type="entry name" value="L-ORNITHINE N(5)-MONOOXYGENASE"/>
    <property type="match status" value="1"/>
</dbReference>
<dbReference type="InterPro" id="IPR036188">
    <property type="entry name" value="FAD/NAD-bd_sf"/>
</dbReference>
<keyword evidence="7 8" id="KW-0560">Oxidoreductase</keyword>
<protein>
    <submittedName>
        <fullName evidence="8">L-lysine N6-monooxygenase</fullName>
        <ecNumber evidence="8">1.14.13.59</ecNumber>
    </submittedName>
</protein>
<evidence type="ECO:0000256" key="1">
    <source>
        <dbReference type="ARBA" id="ARBA00001974"/>
    </source>
</evidence>
<keyword evidence="5" id="KW-0274">FAD</keyword>
<evidence type="ECO:0000256" key="7">
    <source>
        <dbReference type="ARBA" id="ARBA00023002"/>
    </source>
</evidence>
<evidence type="ECO:0000256" key="4">
    <source>
        <dbReference type="ARBA" id="ARBA00022630"/>
    </source>
</evidence>
<keyword evidence="9" id="KW-1185">Reference proteome</keyword>
<dbReference type="EC" id="1.14.13.59" evidence="8"/>
<dbReference type="SUPFAM" id="SSF51905">
    <property type="entry name" value="FAD/NAD(P)-binding domain"/>
    <property type="match status" value="2"/>
</dbReference>
<keyword evidence="4" id="KW-0285">Flavoprotein</keyword>
<dbReference type="OrthoDB" id="7527071at2"/>
<comment type="pathway">
    <text evidence="2">Siderophore biosynthesis.</text>
</comment>
<comment type="cofactor">
    <cofactor evidence="1">
        <name>FAD</name>
        <dbReference type="ChEBI" id="CHEBI:57692"/>
    </cofactor>
</comment>
<evidence type="ECO:0000256" key="6">
    <source>
        <dbReference type="ARBA" id="ARBA00022857"/>
    </source>
</evidence>
<evidence type="ECO:0000313" key="8">
    <source>
        <dbReference type="EMBL" id="SMA48971.1"/>
    </source>
</evidence>
<evidence type="ECO:0000256" key="3">
    <source>
        <dbReference type="ARBA" id="ARBA00007588"/>
    </source>
</evidence>
<reference evidence="8 9" key="1">
    <citation type="submission" date="2017-03" db="EMBL/GenBank/DDBJ databases">
        <authorList>
            <person name="Afonso C.L."/>
            <person name="Miller P.J."/>
            <person name="Scott M.A."/>
            <person name="Spackman E."/>
            <person name="Goraichik I."/>
            <person name="Dimitrov K.M."/>
            <person name="Suarez D.L."/>
            <person name="Swayne D.E."/>
        </authorList>
    </citation>
    <scope>NUCLEOTIDE SEQUENCE [LARGE SCALE GENOMIC DNA]</scope>
    <source>
        <strain evidence="8">SB41UT1</strain>
    </source>
</reference>
<dbReference type="Gene3D" id="3.50.50.60">
    <property type="entry name" value="FAD/NAD(P)-binding domain"/>
    <property type="match status" value="1"/>
</dbReference>
<evidence type="ECO:0000313" key="9">
    <source>
        <dbReference type="Proteomes" id="UP000196573"/>
    </source>
</evidence>
<gene>
    <name evidence="8" type="primary">iucD</name>
    <name evidence="8" type="ORF">EHSB41UT_02971</name>
</gene>
<keyword evidence="8" id="KW-0503">Monooxygenase</keyword>
<dbReference type="Pfam" id="PF13434">
    <property type="entry name" value="Lys_Orn_oxgnase"/>
    <property type="match status" value="1"/>
</dbReference>
<organism evidence="8 9">
    <name type="scientific">Parendozoicomonas haliclonae</name>
    <dbReference type="NCBI Taxonomy" id="1960125"/>
    <lineage>
        <taxon>Bacteria</taxon>
        <taxon>Pseudomonadati</taxon>
        <taxon>Pseudomonadota</taxon>
        <taxon>Gammaproteobacteria</taxon>
        <taxon>Oceanospirillales</taxon>
        <taxon>Endozoicomonadaceae</taxon>
        <taxon>Parendozoicomonas</taxon>
    </lineage>
</organism>
<dbReference type="InterPro" id="IPR025700">
    <property type="entry name" value="Lys/Orn_oxygenase"/>
</dbReference>
<name>A0A1X7AP54_9GAMM</name>
<dbReference type="Proteomes" id="UP000196573">
    <property type="component" value="Unassembled WGS sequence"/>
</dbReference>
<comment type="similarity">
    <text evidence="3">Belongs to the lysine N(6)-hydroxylase/L-ornithine N(5)-oxygenase family.</text>
</comment>
<dbReference type="AlphaFoldDB" id="A0A1X7AP54"/>
<evidence type="ECO:0000256" key="5">
    <source>
        <dbReference type="ARBA" id="ARBA00022827"/>
    </source>
</evidence>
<keyword evidence="6" id="KW-0521">NADP</keyword>
<evidence type="ECO:0000256" key="2">
    <source>
        <dbReference type="ARBA" id="ARBA00004924"/>
    </source>
</evidence>
<sequence length="440" mass="49865">MTTHKELLDLAGIGVGPFNLSLAALLDSIPECHARFFDDKSRFSWHPGLMLPGARMQTSCLKDLVTPVSPTSPWSFMNFLVTQGRFYDFMSLESLVVSRQEFTSYLSWVADNLPSLAFNTPVREISFQKDRFLIRTDNKDFIANNICMGSGKKPYIPPCARTHLSNNCFHATSLNTRRPELAGKRVAVVGGGQTGAEVFMNSLHGLWGKPADIVWISRRPNYEPLDESPFTNQFFTPDYVDAFHGIEDERKAHITQRQKLASDGITPAYLSQMYEELYYQNYVEQGRLPDWQLAPDRELVQMEKNIGGYQLELTNKFQNTRENLTVDAIILCTGFEYCLPEYLEPLLPLIPGGESGQLPLDKDFRVQWDGPGDRKIFAVNAGLHSHGIAEPQLSLNAWRSAKIINNLFQEKHFDLGGKPRLMQWSSWNHISKDGKPRNAA</sequence>
<proteinExistence type="inferred from homology"/>
<dbReference type="GO" id="GO:0047091">
    <property type="term" value="F:L-lysine 6-monooxygenase (NADPH) activity"/>
    <property type="evidence" value="ECO:0007669"/>
    <property type="project" value="UniProtKB-EC"/>
</dbReference>
<dbReference type="EMBL" id="FWPT01000007">
    <property type="protein sequence ID" value="SMA48971.1"/>
    <property type="molecule type" value="Genomic_DNA"/>
</dbReference>
<dbReference type="RefSeq" id="WP_087111267.1">
    <property type="nucleotide sequence ID" value="NZ_CBCSCN010000007.1"/>
</dbReference>
<accession>A0A1X7AP54</accession>